<dbReference type="SMART" id="SM00382">
    <property type="entry name" value="AAA"/>
    <property type="match status" value="1"/>
</dbReference>
<evidence type="ECO:0000256" key="6">
    <source>
        <dbReference type="ARBA" id="ARBA00022840"/>
    </source>
</evidence>
<dbReference type="InterPro" id="IPR027417">
    <property type="entry name" value="P-loop_NTPase"/>
</dbReference>
<keyword evidence="6" id="KW-0067">ATP-binding</keyword>
<dbReference type="InterPro" id="IPR003439">
    <property type="entry name" value="ABC_transporter-like_ATP-bd"/>
</dbReference>
<keyword evidence="2" id="KW-0813">Transport</keyword>
<dbReference type="FunFam" id="3.40.50.300:FF:000854">
    <property type="entry name" value="Multidrug ABC transporter ATP-binding protein"/>
    <property type="match status" value="1"/>
</dbReference>
<dbReference type="Pfam" id="PF00005">
    <property type="entry name" value="ABC_tran"/>
    <property type="match status" value="1"/>
</dbReference>
<dbReference type="SUPFAM" id="SSF52540">
    <property type="entry name" value="P-loop containing nucleoside triphosphate hydrolases"/>
    <property type="match status" value="1"/>
</dbReference>
<dbReference type="InterPro" id="IPR036640">
    <property type="entry name" value="ABC1_TM_sf"/>
</dbReference>
<dbReference type="AlphaFoldDB" id="A0A1W1VF36"/>
<dbReference type="PANTHER" id="PTHR24221">
    <property type="entry name" value="ATP-BINDING CASSETTE SUB-FAMILY B"/>
    <property type="match status" value="1"/>
</dbReference>
<dbReference type="InterPro" id="IPR017871">
    <property type="entry name" value="ABC_transporter-like_CS"/>
</dbReference>
<dbReference type="EMBL" id="FWWR01000012">
    <property type="protein sequence ID" value="SMB91584.1"/>
    <property type="molecule type" value="Genomic_DNA"/>
</dbReference>
<evidence type="ECO:0000259" key="10">
    <source>
        <dbReference type="PROSITE" id="PS50893"/>
    </source>
</evidence>
<keyword evidence="7 9" id="KW-1133">Transmembrane helix</keyword>
<dbReference type="InterPro" id="IPR011527">
    <property type="entry name" value="ABC1_TM_dom"/>
</dbReference>
<evidence type="ECO:0000256" key="9">
    <source>
        <dbReference type="SAM" id="Phobius"/>
    </source>
</evidence>
<evidence type="ECO:0000313" key="12">
    <source>
        <dbReference type="EMBL" id="SMB91584.1"/>
    </source>
</evidence>
<accession>A0A1W1VF36</accession>
<evidence type="ECO:0000256" key="5">
    <source>
        <dbReference type="ARBA" id="ARBA00022741"/>
    </source>
</evidence>
<dbReference type="GO" id="GO:0034040">
    <property type="term" value="F:ATPase-coupled lipid transmembrane transporter activity"/>
    <property type="evidence" value="ECO:0007669"/>
    <property type="project" value="TreeGrafter"/>
</dbReference>
<evidence type="ECO:0000256" key="2">
    <source>
        <dbReference type="ARBA" id="ARBA00022448"/>
    </source>
</evidence>
<dbReference type="PANTHER" id="PTHR24221:SF654">
    <property type="entry name" value="ATP-BINDING CASSETTE SUB-FAMILY B MEMBER 6"/>
    <property type="match status" value="1"/>
</dbReference>
<feature type="domain" description="ABC transmembrane type-1" evidence="11">
    <location>
        <begin position="20"/>
        <end position="298"/>
    </location>
</feature>
<feature type="transmembrane region" description="Helical" evidence="9">
    <location>
        <begin position="268"/>
        <end position="290"/>
    </location>
</feature>
<keyword evidence="4 9" id="KW-0812">Transmembrane</keyword>
<dbReference type="PROSITE" id="PS00211">
    <property type="entry name" value="ABC_TRANSPORTER_1"/>
    <property type="match status" value="1"/>
</dbReference>
<evidence type="ECO:0000256" key="1">
    <source>
        <dbReference type="ARBA" id="ARBA00004651"/>
    </source>
</evidence>
<dbReference type="PROSITE" id="PS50893">
    <property type="entry name" value="ABC_TRANSPORTER_2"/>
    <property type="match status" value="1"/>
</dbReference>
<name>A0A1W1VF36_PEPAS</name>
<dbReference type="PROSITE" id="PS50929">
    <property type="entry name" value="ABC_TM1F"/>
    <property type="match status" value="1"/>
</dbReference>
<gene>
    <name evidence="12" type="ORF">SAMN00017477_1818</name>
</gene>
<feature type="transmembrane region" description="Helical" evidence="9">
    <location>
        <begin position="55"/>
        <end position="77"/>
    </location>
</feature>
<feature type="transmembrane region" description="Helical" evidence="9">
    <location>
        <begin position="16"/>
        <end position="43"/>
    </location>
</feature>
<evidence type="ECO:0000256" key="3">
    <source>
        <dbReference type="ARBA" id="ARBA00022475"/>
    </source>
</evidence>
<feature type="transmembrane region" description="Helical" evidence="9">
    <location>
        <begin position="240"/>
        <end position="262"/>
    </location>
</feature>
<sequence length="570" mass="65260">MINKKLLGIMEKEKVYILYLIILKIVALLLNVGMIYCVAYSIANVIYSNQIECKLIVGLLLIIFLQIGVIKLISALSNELSCKVKEKIRIKLFDKVYSYGMRYSKNFNIAEISQLSVNGIENLEVYFSSFIPQLVYSMISPIILFIFLMKINKVIAIALIVLVPLIPIAIMLVQKLAKKINSQYWGSYVDLSEVFVDFLEGLTTLIIFDADESQNIKLNKYARDFRINTMRVLSMQLNNITALDIIAYSGAALGILFSAYYYSNDLISIEQALIVILISSEFFLPLRLLGSFFHIAMNGMGAVDHLFRVMEMPEERQGKEYIDTKTPSISLRDVSFSYDKSRQVLNNINMEFKFGTLNYLVGKSGCGKSTIASLIMNSIVQDKGEIYYGTKRDIREEEILKNATLVTNNPYLFKGTLRYNLQMGNENVTEDEMWNILDKLELKDYFLSENGLDTLILEQGNNFSGGQRQRIAMARAILKNSPIYIFDEATSNIDAESEDIIMEFINELKKHKLIIIISHRLKHSVEADNIYYMQNSEVKEQGNFKELMELDGEFANLYNSQIALENWRVK</sequence>
<evidence type="ECO:0000256" key="7">
    <source>
        <dbReference type="ARBA" id="ARBA00022989"/>
    </source>
</evidence>
<feature type="transmembrane region" description="Helical" evidence="9">
    <location>
        <begin position="154"/>
        <end position="173"/>
    </location>
</feature>
<dbReference type="OrthoDB" id="9762778at2"/>
<protein>
    <submittedName>
        <fullName evidence="12">ABC-type transport system involved in cytochrome bd biosynthesis, ATPase and permease components</fullName>
    </submittedName>
</protein>
<reference evidence="13" key="1">
    <citation type="submission" date="2017-04" db="EMBL/GenBank/DDBJ databases">
        <authorList>
            <person name="Varghese N."/>
            <person name="Submissions S."/>
        </authorList>
    </citation>
    <scope>NUCLEOTIDE SEQUENCE [LARGE SCALE GENOMIC DNA]</scope>
    <source>
        <strain evidence="13">DSM 20463</strain>
    </source>
</reference>
<dbReference type="Gene3D" id="3.40.50.300">
    <property type="entry name" value="P-loop containing nucleotide triphosphate hydrolases"/>
    <property type="match status" value="1"/>
</dbReference>
<keyword evidence="8 9" id="KW-0472">Membrane</keyword>
<dbReference type="InterPro" id="IPR039421">
    <property type="entry name" value="Type_1_exporter"/>
</dbReference>
<dbReference type="GO" id="GO:0005886">
    <property type="term" value="C:plasma membrane"/>
    <property type="evidence" value="ECO:0007669"/>
    <property type="project" value="UniProtKB-SubCell"/>
</dbReference>
<dbReference type="Pfam" id="PF00664">
    <property type="entry name" value="ABC_membrane"/>
    <property type="match status" value="1"/>
</dbReference>
<dbReference type="Gene3D" id="1.20.1560.10">
    <property type="entry name" value="ABC transporter type 1, transmembrane domain"/>
    <property type="match status" value="1"/>
</dbReference>
<feature type="transmembrane region" description="Helical" evidence="9">
    <location>
        <begin position="125"/>
        <end position="148"/>
    </location>
</feature>
<dbReference type="GO" id="GO:0016887">
    <property type="term" value="F:ATP hydrolysis activity"/>
    <property type="evidence" value="ECO:0007669"/>
    <property type="project" value="InterPro"/>
</dbReference>
<evidence type="ECO:0000256" key="8">
    <source>
        <dbReference type="ARBA" id="ARBA00023136"/>
    </source>
</evidence>
<evidence type="ECO:0000313" key="13">
    <source>
        <dbReference type="Proteomes" id="UP000192368"/>
    </source>
</evidence>
<evidence type="ECO:0000256" key="4">
    <source>
        <dbReference type="ARBA" id="ARBA00022692"/>
    </source>
</evidence>
<keyword evidence="13" id="KW-1185">Reference proteome</keyword>
<organism evidence="12 13">
    <name type="scientific">Peptoniphilus asaccharolyticus DSM 20463</name>
    <dbReference type="NCBI Taxonomy" id="573058"/>
    <lineage>
        <taxon>Bacteria</taxon>
        <taxon>Bacillati</taxon>
        <taxon>Bacillota</taxon>
        <taxon>Tissierellia</taxon>
        <taxon>Tissierellales</taxon>
        <taxon>Peptoniphilaceae</taxon>
        <taxon>Peptoniphilus</taxon>
    </lineage>
</organism>
<keyword evidence="3" id="KW-1003">Cell membrane</keyword>
<comment type="subcellular location">
    <subcellularLocation>
        <location evidence="1">Cell membrane</location>
        <topology evidence="1">Multi-pass membrane protein</topology>
    </subcellularLocation>
</comment>
<dbReference type="InterPro" id="IPR003593">
    <property type="entry name" value="AAA+_ATPase"/>
</dbReference>
<dbReference type="SUPFAM" id="SSF90123">
    <property type="entry name" value="ABC transporter transmembrane region"/>
    <property type="match status" value="1"/>
</dbReference>
<dbReference type="GO" id="GO:0140359">
    <property type="term" value="F:ABC-type transporter activity"/>
    <property type="evidence" value="ECO:0007669"/>
    <property type="project" value="InterPro"/>
</dbReference>
<keyword evidence="5" id="KW-0547">Nucleotide-binding</keyword>
<dbReference type="GO" id="GO:0005524">
    <property type="term" value="F:ATP binding"/>
    <property type="evidence" value="ECO:0007669"/>
    <property type="project" value="UniProtKB-KW"/>
</dbReference>
<evidence type="ECO:0000259" key="11">
    <source>
        <dbReference type="PROSITE" id="PS50929"/>
    </source>
</evidence>
<dbReference type="Proteomes" id="UP000192368">
    <property type="component" value="Unassembled WGS sequence"/>
</dbReference>
<feature type="domain" description="ABC transporter" evidence="10">
    <location>
        <begin position="329"/>
        <end position="560"/>
    </location>
</feature>
<dbReference type="RefSeq" id="WP_084231354.1">
    <property type="nucleotide sequence ID" value="NZ_FWWR01000012.1"/>
</dbReference>
<dbReference type="STRING" id="573058.SAMN00017477_1818"/>
<proteinExistence type="predicted"/>